<dbReference type="Pfam" id="PF13858">
    <property type="entry name" value="DUF4199"/>
    <property type="match status" value="1"/>
</dbReference>
<organism evidence="2 3">
    <name type="scientific">Hyphobacterium vulgare</name>
    <dbReference type="NCBI Taxonomy" id="1736751"/>
    <lineage>
        <taxon>Bacteria</taxon>
        <taxon>Pseudomonadati</taxon>
        <taxon>Pseudomonadota</taxon>
        <taxon>Alphaproteobacteria</taxon>
        <taxon>Maricaulales</taxon>
        <taxon>Maricaulaceae</taxon>
        <taxon>Hyphobacterium</taxon>
    </lineage>
</organism>
<feature type="transmembrane region" description="Helical" evidence="1">
    <location>
        <begin position="141"/>
        <end position="167"/>
    </location>
</feature>
<dbReference type="EMBL" id="JBHRSV010000020">
    <property type="protein sequence ID" value="MFC2926664.1"/>
    <property type="molecule type" value="Genomic_DNA"/>
</dbReference>
<accession>A0ABV6ZZ98</accession>
<gene>
    <name evidence="2" type="ORF">ACFOOR_11155</name>
</gene>
<feature type="transmembrane region" description="Helical" evidence="1">
    <location>
        <begin position="5"/>
        <end position="26"/>
    </location>
</feature>
<keyword evidence="1" id="KW-0812">Transmembrane</keyword>
<comment type="caution">
    <text evidence="2">The sequence shown here is derived from an EMBL/GenBank/DDBJ whole genome shotgun (WGS) entry which is preliminary data.</text>
</comment>
<dbReference type="Proteomes" id="UP001595379">
    <property type="component" value="Unassembled WGS sequence"/>
</dbReference>
<evidence type="ECO:0000313" key="2">
    <source>
        <dbReference type="EMBL" id="MFC2926664.1"/>
    </source>
</evidence>
<sequence length="177" mass="19324">MTRIILIFGTISGLIVSALMLGSIALMGDAHGGSGSMLTGYLIMLVALSFIFVAVKRHRDTHLGGTIKFWPALGVGLGVALVAGLFYVIAWEVYFNIWARDFMDVYLASQIEAQQANGASAAEIEEFRAGMEPMMDLYQNWWFRMPITFTEIAPVGLLVAILSAAILRNPGVLPRRA</sequence>
<keyword evidence="1" id="KW-1133">Transmembrane helix</keyword>
<keyword evidence="1" id="KW-0472">Membrane</keyword>
<evidence type="ECO:0000256" key="1">
    <source>
        <dbReference type="SAM" id="Phobius"/>
    </source>
</evidence>
<evidence type="ECO:0000313" key="3">
    <source>
        <dbReference type="Proteomes" id="UP001595379"/>
    </source>
</evidence>
<proteinExistence type="predicted"/>
<dbReference type="InterPro" id="IPR025250">
    <property type="entry name" value="DUF4199"/>
</dbReference>
<keyword evidence="3" id="KW-1185">Reference proteome</keyword>
<feature type="transmembrane region" description="Helical" evidence="1">
    <location>
        <begin position="38"/>
        <end position="55"/>
    </location>
</feature>
<reference evidence="3" key="1">
    <citation type="journal article" date="2019" name="Int. J. Syst. Evol. Microbiol.">
        <title>The Global Catalogue of Microorganisms (GCM) 10K type strain sequencing project: providing services to taxonomists for standard genome sequencing and annotation.</title>
        <authorList>
            <consortium name="The Broad Institute Genomics Platform"/>
            <consortium name="The Broad Institute Genome Sequencing Center for Infectious Disease"/>
            <person name="Wu L."/>
            <person name="Ma J."/>
        </authorList>
    </citation>
    <scope>NUCLEOTIDE SEQUENCE [LARGE SCALE GENOMIC DNA]</scope>
    <source>
        <strain evidence="3">KCTC 52487</strain>
    </source>
</reference>
<protein>
    <submittedName>
        <fullName evidence="2">DUF4199 domain-containing protein</fullName>
    </submittedName>
</protein>
<dbReference type="RefSeq" id="WP_343164700.1">
    <property type="nucleotide sequence ID" value="NZ_JBHRSV010000020.1"/>
</dbReference>
<name>A0ABV6ZZ98_9PROT</name>
<feature type="transmembrane region" description="Helical" evidence="1">
    <location>
        <begin position="67"/>
        <end position="90"/>
    </location>
</feature>